<accession>A0ABN3J798</accession>
<protein>
    <recommendedName>
        <fullName evidence="3">Secreted protein</fullName>
    </recommendedName>
</protein>
<comment type="caution">
    <text evidence="1">The sequence shown here is derived from an EMBL/GenBank/DDBJ whole genome shotgun (WGS) entry which is preliminary data.</text>
</comment>
<dbReference type="Proteomes" id="UP001500460">
    <property type="component" value="Unassembled WGS sequence"/>
</dbReference>
<evidence type="ECO:0008006" key="3">
    <source>
        <dbReference type="Google" id="ProtNLM"/>
    </source>
</evidence>
<dbReference type="EMBL" id="BAAATK010000002">
    <property type="protein sequence ID" value="GAA2422586.1"/>
    <property type="molecule type" value="Genomic_DNA"/>
</dbReference>
<reference evidence="1 2" key="1">
    <citation type="journal article" date="2019" name="Int. J. Syst. Evol. Microbiol.">
        <title>The Global Catalogue of Microorganisms (GCM) 10K type strain sequencing project: providing services to taxonomists for standard genome sequencing and annotation.</title>
        <authorList>
            <consortium name="The Broad Institute Genomics Platform"/>
            <consortium name="The Broad Institute Genome Sequencing Center for Infectious Disease"/>
            <person name="Wu L."/>
            <person name="Ma J."/>
        </authorList>
    </citation>
    <scope>NUCLEOTIDE SEQUENCE [LARGE SCALE GENOMIC DNA]</scope>
    <source>
        <strain evidence="1 2">JCM 6922</strain>
    </source>
</reference>
<organism evidence="1 2">
    <name type="scientific">Streptomyces glaucus</name>
    <dbReference type="NCBI Taxonomy" id="284029"/>
    <lineage>
        <taxon>Bacteria</taxon>
        <taxon>Bacillati</taxon>
        <taxon>Actinomycetota</taxon>
        <taxon>Actinomycetes</taxon>
        <taxon>Kitasatosporales</taxon>
        <taxon>Streptomycetaceae</taxon>
        <taxon>Streptomyces</taxon>
    </lineage>
</organism>
<evidence type="ECO:0000313" key="1">
    <source>
        <dbReference type="EMBL" id="GAA2422586.1"/>
    </source>
</evidence>
<proteinExistence type="predicted"/>
<name>A0ABN3J798_9ACTN</name>
<keyword evidence="2" id="KW-1185">Reference proteome</keyword>
<gene>
    <name evidence="1" type="ORF">GCM10010421_05840</name>
</gene>
<sequence length="80" mass="8571">MSVAAAWGSPRWRGARGVTGVLGPARRGRACRRRRRSRAAGRLFPGTSDAAVARLGVFDRVGFPIGSPLVGALGDAWRRR</sequence>
<evidence type="ECO:0000313" key="2">
    <source>
        <dbReference type="Proteomes" id="UP001500460"/>
    </source>
</evidence>